<feature type="compositionally biased region" description="Polar residues" evidence="1">
    <location>
        <begin position="279"/>
        <end position="294"/>
    </location>
</feature>
<keyword evidence="2" id="KW-1133">Transmembrane helix</keyword>
<feature type="region of interest" description="Disordered" evidence="1">
    <location>
        <begin position="279"/>
        <end position="299"/>
    </location>
</feature>
<gene>
    <name evidence="4" type="ORF">PENVUL_c052G07820</name>
</gene>
<feature type="domain" description="Rhodopsin" evidence="3">
    <location>
        <begin position="31"/>
        <end position="265"/>
    </location>
</feature>
<dbReference type="InterPro" id="IPR049326">
    <property type="entry name" value="Rhodopsin_dom_fungi"/>
</dbReference>
<dbReference type="OrthoDB" id="3918601at2759"/>
<keyword evidence="2" id="KW-0472">Membrane</keyword>
<keyword evidence="5" id="KW-1185">Reference proteome</keyword>
<dbReference type="AlphaFoldDB" id="A0A1V6RG16"/>
<dbReference type="Proteomes" id="UP000191518">
    <property type="component" value="Unassembled WGS sequence"/>
</dbReference>
<sequence>MGTRFKGDTKDPAVNVSDWVLLVTIIFSVSARLGTKIRLFKKLTTDDFLIIASLIFGIGQSIVVSLAVGSGYGKHYKDVSDAEMEQLMKNLFAASLLYLLSLMFSKLSLVVFIRSLTPSAKDKWLARGVEVILYVWAVVAILGTAFQCSLPRTWDFQNGQCFNLLAWRYFIAISIIVTDLLIVTQAMILISSVQTTLGRRLVFAGIFLPRLFVTIATIVELAFLKKGTKTKDPTFEMCEITIFEVIIQCLSIVTACWGQLSPFLSWMRSNGLRLDGVQDPTSSSYKMRSQSQGSKSRDRKIKLESHESFPLPMRRDRILVTQDWEVDSQSSQADMIAESQIHPQARSIIK</sequence>
<organism evidence="4 5">
    <name type="scientific">Penicillium vulpinum</name>
    <dbReference type="NCBI Taxonomy" id="29845"/>
    <lineage>
        <taxon>Eukaryota</taxon>
        <taxon>Fungi</taxon>
        <taxon>Dikarya</taxon>
        <taxon>Ascomycota</taxon>
        <taxon>Pezizomycotina</taxon>
        <taxon>Eurotiomycetes</taxon>
        <taxon>Eurotiomycetidae</taxon>
        <taxon>Eurotiales</taxon>
        <taxon>Aspergillaceae</taxon>
        <taxon>Penicillium</taxon>
    </lineage>
</organism>
<evidence type="ECO:0000313" key="4">
    <source>
        <dbReference type="EMBL" id="OQE00399.1"/>
    </source>
</evidence>
<dbReference type="Pfam" id="PF20684">
    <property type="entry name" value="Fung_rhodopsin"/>
    <property type="match status" value="1"/>
</dbReference>
<dbReference type="EMBL" id="MDYP01000052">
    <property type="protein sequence ID" value="OQE00399.1"/>
    <property type="molecule type" value="Genomic_DNA"/>
</dbReference>
<feature type="transmembrane region" description="Helical" evidence="2">
    <location>
        <begin position="47"/>
        <end position="72"/>
    </location>
</feature>
<name>A0A1V6RG16_9EURO</name>
<reference evidence="5" key="1">
    <citation type="journal article" date="2017" name="Nat. Microbiol.">
        <title>Global analysis of biosynthetic gene clusters reveals vast potential of secondary metabolite production in Penicillium species.</title>
        <authorList>
            <person name="Nielsen J.C."/>
            <person name="Grijseels S."/>
            <person name="Prigent S."/>
            <person name="Ji B."/>
            <person name="Dainat J."/>
            <person name="Nielsen K.F."/>
            <person name="Frisvad J.C."/>
            <person name="Workman M."/>
            <person name="Nielsen J."/>
        </authorList>
    </citation>
    <scope>NUCLEOTIDE SEQUENCE [LARGE SCALE GENOMIC DNA]</scope>
    <source>
        <strain evidence="5">IBT 29486</strain>
    </source>
</reference>
<feature type="transmembrane region" description="Helical" evidence="2">
    <location>
        <begin position="166"/>
        <end position="189"/>
    </location>
</feature>
<feature type="transmembrane region" description="Helical" evidence="2">
    <location>
        <begin position="201"/>
        <end position="224"/>
    </location>
</feature>
<feature type="transmembrane region" description="Helical" evidence="2">
    <location>
        <begin position="16"/>
        <end position="35"/>
    </location>
</feature>
<feature type="transmembrane region" description="Helical" evidence="2">
    <location>
        <begin position="124"/>
        <end position="146"/>
    </location>
</feature>
<accession>A0A1V6RG16</accession>
<dbReference type="PANTHER" id="PTHR38794">
    <property type="entry name" value="INTEGRAL MEMBRANE PROTEIN"/>
    <property type="match status" value="1"/>
</dbReference>
<evidence type="ECO:0000256" key="1">
    <source>
        <dbReference type="SAM" id="MobiDB-lite"/>
    </source>
</evidence>
<evidence type="ECO:0000259" key="3">
    <source>
        <dbReference type="Pfam" id="PF20684"/>
    </source>
</evidence>
<dbReference type="PANTHER" id="PTHR38794:SF2">
    <property type="entry name" value="INTEGRAL MEMBRANE PROTEIN"/>
    <property type="match status" value="1"/>
</dbReference>
<keyword evidence="2" id="KW-0812">Transmembrane</keyword>
<protein>
    <recommendedName>
        <fullName evidence="3">Rhodopsin domain-containing protein</fullName>
    </recommendedName>
</protein>
<proteinExistence type="predicted"/>
<comment type="caution">
    <text evidence="4">The sequence shown here is derived from an EMBL/GenBank/DDBJ whole genome shotgun (WGS) entry which is preliminary data.</text>
</comment>
<evidence type="ECO:0000256" key="2">
    <source>
        <dbReference type="SAM" id="Phobius"/>
    </source>
</evidence>
<feature type="transmembrane region" description="Helical" evidence="2">
    <location>
        <begin position="92"/>
        <end position="112"/>
    </location>
</feature>
<evidence type="ECO:0000313" key="5">
    <source>
        <dbReference type="Proteomes" id="UP000191518"/>
    </source>
</evidence>